<proteinExistence type="predicted"/>
<dbReference type="EMBL" id="NNAY01000534">
    <property type="protein sequence ID" value="OXU27830.1"/>
    <property type="molecule type" value="Genomic_DNA"/>
</dbReference>
<reference evidence="1 2" key="1">
    <citation type="journal article" date="2017" name="Curr. Biol.">
        <title>The Evolution of Venom by Co-option of Single-Copy Genes.</title>
        <authorList>
            <person name="Martinson E.O."/>
            <person name="Mrinalini"/>
            <person name="Kelkar Y.D."/>
            <person name="Chang C.H."/>
            <person name="Werren J.H."/>
        </authorList>
    </citation>
    <scope>NUCLEOTIDE SEQUENCE [LARGE SCALE GENOMIC DNA]</scope>
    <source>
        <strain evidence="1 2">Alberta</strain>
        <tissue evidence="1">Whole body</tissue>
    </source>
</reference>
<protein>
    <submittedName>
        <fullName evidence="1">Uncharacterized protein</fullName>
    </submittedName>
</protein>
<sequence>MREKRRLRGEYRHYYTGSRGRGLLVAFFEDEHSSDFMLRVAQLMAYPKRGMIPELCHFSYIGGDDLWSLLISQDMLSRFAAQFSSGITSYADLYLKE</sequence>
<dbReference type="AlphaFoldDB" id="A0A232FBH2"/>
<organism evidence="1 2">
    <name type="scientific">Trichomalopsis sarcophagae</name>
    <dbReference type="NCBI Taxonomy" id="543379"/>
    <lineage>
        <taxon>Eukaryota</taxon>
        <taxon>Metazoa</taxon>
        <taxon>Ecdysozoa</taxon>
        <taxon>Arthropoda</taxon>
        <taxon>Hexapoda</taxon>
        <taxon>Insecta</taxon>
        <taxon>Pterygota</taxon>
        <taxon>Neoptera</taxon>
        <taxon>Endopterygota</taxon>
        <taxon>Hymenoptera</taxon>
        <taxon>Apocrita</taxon>
        <taxon>Proctotrupomorpha</taxon>
        <taxon>Chalcidoidea</taxon>
        <taxon>Pteromalidae</taxon>
        <taxon>Pteromalinae</taxon>
        <taxon>Trichomalopsis</taxon>
    </lineage>
</organism>
<evidence type="ECO:0000313" key="1">
    <source>
        <dbReference type="EMBL" id="OXU27830.1"/>
    </source>
</evidence>
<dbReference type="Proteomes" id="UP000215335">
    <property type="component" value="Unassembled WGS sequence"/>
</dbReference>
<evidence type="ECO:0000313" key="2">
    <source>
        <dbReference type="Proteomes" id="UP000215335"/>
    </source>
</evidence>
<keyword evidence="2" id="KW-1185">Reference proteome</keyword>
<gene>
    <name evidence="1" type="ORF">TSAR_005022</name>
</gene>
<accession>A0A232FBH2</accession>
<comment type="caution">
    <text evidence="1">The sequence shown here is derived from an EMBL/GenBank/DDBJ whole genome shotgun (WGS) entry which is preliminary data.</text>
</comment>
<name>A0A232FBH2_9HYME</name>